<accession>A0ABN9CTK9</accession>
<sequence length="108" mass="12279">MILEQAKQSNSKESVRKKRPLLVNVGLCLAPDVFQMVLDSENEAKVSIGKGNKGRLSHVCMRAQHHTKCVLKTEGHLMRTDNKNDVERARLWADLAKIARKQEVWDVC</sequence>
<comment type="caution">
    <text evidence="1">The sequence shown here is derived from an EMBL/GenBank/DDBJ whole genome shotgun (WGS) entry which is preliminary data.</text>
</comment>
<dbReference type="EMBL" id="CATNWA010012054">
    <property type="protein sequence ID" value="CAI9562762.1"/>
    <property type="molecule type" value="Genomic_DNA"/>
</dbReference>
<evidence type="ECO:0000313" key="1">
    <source>
        <dbReference type="EMBL" id="CAI9562762.1"/>
    </source>
</evidence>
<dbReference type="PANTHER" id="PTHR15977">
    <property type="entry name" value="CILIA- AND FLAGELLA-ASSOCIATED PROTEIN 46"/>
    <property type="match status" value="1"/>
</dbReference>
<protein>
    <submittedName>
        <fullName evidence="1">Uncharacterized protein</fullName>
    </submittedName>
</protein>
<keyword evidence="2" id="KW-1185">Reference proteome</keyword>
<name>A0ABN9CTK9_9NEOB</name>
<evidence type="ECO:0000313" key="2">
    <source>
        <dbReference type="Proteomes" id="UP001162483"/>
    </source>
</evidence>
<reference evidence="1" key="1">
    <citation type="submission" date="2023-05" db="EMBL/GenBank/DDBJ databases">
        <authorList>
            <person name="Stuckert A."/>
        </authorList>
    </citation>
    <scope>NUCLEOTIDE SEQUENCE</scope>
</reference>
<dbReference type="InterPro" id="IPR039586">
    <property type="entry name" value="CFAP46"/>
</dbReference>
<dbReference type="Proteomes" id="UP001162483">
    <property type="component" value="Unassembled WGS sequence"/>
</dbReference>
<feature type="non-terminal residue" evidence="1">
    <location>
        <position position="108"/>
    </location>
</feature>
<organism evidence="1 2">
    <name type="scientific">Staurois parvus</name>
    <dbReference type="NCBI Taxonomy" id="386267"/>
    <lineage>
        <taxon>Eukaryota</taxon>
        <taxon>Metazoa</taxon>
        <taxon>Chordata</taxon>
        <taxon>Craniata</taxon>
        <taxon>Vertebrata</taxon>
        <taxon>Euteleostomi</taxon>
        <taxon>Amphibia</taxon>
        <taxon>Batrachia</taxon>
        <taxon>Anura</taxon>
        <taxon>Neobatrachia</taxon>
        <taxon>Ranoidea</taxon>
        <taxon>Ranidae</taxon>
        <taxon>Staurois</taxon>
    </lineage>
</organism>
<dbReference type="PANTHER" id="PTHR15977:SF15">
    <property type="entry name" value="CILIA- AND FLAGELLA-ASSOCIATED PROTEIN 46"/>
    <property type="match status" value="1"/>
</dbReference>
<gene>
    <name evidence="1" type="ORF">SPARVUS_LOCUS5658593</name>
</gene>
<proteinExistence type="predicted"/>